<feature type="domain" description="Tyrosine specific protein phosphatases" evidence="7">
    <location>
        <begin position="129"/>
        <end position="186"/>
    </location>
</feature>
<dbReference type="InterPro" id="IPR029021">
    <property type="entry name" value="Prot-tyrosine_phosphatase-like"/>
</dbReference>
<dbReference type="Pfam" id="PF00782">
    <property type="entry name" value="DSPc"/>
    <property type="match status" value="1"/>
</dbReference>
<dbReference type="FunFam" id="3.90.190.10:FF:000004">
    <property type="entry name" value="Protein phosphatase Slingshot homolog 2"/>
    <property type="match status" value="1"/>
</dbReference>
<dbReference type="GO" id="GO:0005737">
    <property type="term" value="C:cytoplasm"/>
    <property type="evidence" value="ECO:0007669"/>
    <property type="project" value="TreeGrafter"/>
</dbReference>
<dbReference type="SUPFAM" id="SSF52799">
    <property type="entry name" value="(Phosphotyrosine protein) phosphatases II"/>
    <property type="match status" value="1"/>
</dbReference>
<dbReference type="EC" id="3.1.3.16" evidence="2"/>
<evidence type="ECO:0000256" key="2">
    <source>
        <dbReference type="ARBA" id="ARBA00013081"/>
    </source>
</evidence>
<dbReference type="Gene3D" id="3.90.190.10">
    <property type="entry name" value="Protein tyrosine phosphatase superfamily"/>
    <property type="match status" value="1"/>
</dbReference>
<proteinExistence type="inferred from homology"/>
<evidence type="ECO:0000256" key="3">
    <source>
        <dbReference type="ARBA" id="ARBA00022801"/>
    </source>
</evidence>
<dbReference type="RefSeq" id="XP_031440976.1">
    <property type="nucleotide sequence ID" value="XM_031585116.2"/>
</dbReference>
<keyword evidence="8" id="KW-1185">Reference proteome</keyword>
<dbReference type="OrthoDB" id="10252009at2759"/>
<sequence length="201" mass="22160">MNSLTSEIQGFSKSHLKKQSTRVTTITGRQLIETRSGTSVLLAECSTERSTDCGFVQDLSLDLQVGLIKPFILISSQDAAQDIDTLRKYKVTHILNVAYGVENAFPDLFHYKTVTVLDVPETDITSCFQECFAFIDQARDQGSVVLLHCNAGVSRSASVAIAYLMSRDALSFQEAFDAVKAVRPSIRPNPGFLTQLKTYTP</sequence>
<accession>A0A6P8GSV6</accession>
<dbReference type="PROSITE" id="PS50054">
    <property type="entry name" value="TYR_PHOSPHATASE_DUAL"/>
    <property type="match status" value="1"/>
</dbReference>
<evidence type="ECO:0000256" key="4">
    <source>
        <dbReference type="ARBA" id="ARBA00022912"/>
    </source>
</evidence>
<dbReference type="PANTHER" id="PTHR46377">
    <property type="entry name" value="DUAL SPECIFICITY PROTEIN PHOSPHATASE 19"/>
    <property type="match status" value="1"/>
</dbReference>
<evidence type="ECO:0000313" key="8">
    <source>
        <dbReference type="Proteomes" id="UP000515152"/>
    </source>
</evidence>
<keyword evidence="4" id="KW-0904">Protein phosphatase</keyword>
<evidence type="ECO:0000256" key="1">
    <source>
        <dbReference type="ARBA" id="ARBA00009580"/>
    </source>
</evidence>
<evidence type="ECO:0000259" key="6">
    <source>
        <dbReference type="PROSITE" id="PS50054"/>
    </source>
</evidence>
<dbReference type="GO" id="GO:0004722">
    <property type="term" value="F:protein serine/threonine phosphatase activity"/>
    <property type="evidence" value="ECO:0007669"/>
    <property type="project" value="UniProtKB-EC"/>
</dbReference>
<gene>
    <name evidence="9" type="primary">dusp19b</name>
</gene>
<dbReference type="PROSITE" id="PS00383">
    <property type="entry name" value="TYR_PHOSPHATASE_1"/>
    <property type="match status" value="1"/>
</dbReference>
<dbReference type="InterPro" id="IPR020422">
    <property type="entry name" value="TYR_PHOSPHATASE_DUAL_dom"/>
</dbReference>
<evidence type="ECO:0000259" key="7">
    <source>
        <dbReference type="PROSITE" id="PS50056"/>
    </source>
</evidence>
<evidence type="ECO:0000256" key="5">
    <source>
        <dbReference type="ARBA" id="ARBA00048336"/>
    </source>
</evidence>
<reference evidence="9" key="1">
    <citation type="submission" date="2025-08" db="UniProtKB">
        <authorList>
            <consortium name="RefSeq"/>
        </authorList>
    </citation>
    <scope>IDENTIFICATION</scope>
</reference>
<comment type="similarity">
    <text evidence="1">Belongs to the protein-tyrosine phosphatase family.</text>
</comment>
<feature type="domain" description="Tyrosine-protein phosphatase" evidence="6">
    <location>
        <begin position="64"/>
        <end position="201"/>
    </location>
</feature>
<organism evidence="8 9">
    <name type="scientific">Clupea harengus</name>
    <name type="common">Atlantic herring</name>
    <dbReference type="NCBI Taxonomy" id="7950"/>
    <lineage>
        <taxon>Eukaryota</taxon>
        <taxon>Metazoa</taxon>
        <taxon>Chordata</taxon>
        <taxon>Craniata</taxon>
        <taxon>Vertebrata</taxon>
        <taxon>Euteleostomi</taxon>
        <taxon>Actinopterygii</taxon>
        <taxon>Neopterygii</taxon>
        <taxon>Teleostei</taxon>
        <taxon>Clupei</taxon>
        <taxon>Clupeiformes</taxon>
        <taxon>Clupeoidei</taxon>
        <taxon>Clupeidae</taxon>
        <taxon>Clupea</taxon>
    </lineage>
</organism>
<dbReference type="CDD" id="cd14523">
    <property type="entry name" value="DSP_DUSP19"/>
    <property type="match status" value="1"/>
</dbReference>
<keyword evidence="3" id="KW-0378">Hydrolase</keyword>
<dbReference type="PANTHER" id="PTHR46377:SF1">
    <property type="entry name" value="DUAL SPECIFICITY PROTEIN PHOSPHATASE 19"/>
    <property type="match status" value="1"/>
</dbReference>
<dbReference type="GO" id="GO:0003779">
    <property type="term" value="F:actin binding"/>
    <property type="evidence" value="ECO:0007669"/>
    <property type="project" value="UniProtKB-ARBA"/>
</dbReference>
<evidence type="ECO:0000313" key="9">
    <source>
        <dbReference type="RefSeq" id="XP_031440976.1"/>
    </source>
</evidence>
<dbReference type="KEGG" id="char:116224657"/>
<protein>
    <recommendedName>
        <fullName evidence="2">protein-serine/threonine phosphatase</fullName>
        <ecNumber evidence="2">3.1.3.16</ecNumber>
    </recommendedName>
</protein>
<dbReference type="InterPro" id="IPR000387">
    <property type="entry name" value="Tyr_Pase_dom"/>
</dbReference>
<dbReference type="InterPro" id="IPR000340">
    <property type="entry name" value="Dual-sp_phosphatase_cat-dom"/>
</dbReference>
<name>A0A6P8GSV6_CLUHA</name>
<dbReference type="PROSITE" id="PS50056">
    <property type="entry name" value="TYR_PHOSPHATASE_2"/>
    <property type="match status" value="1"/>
</dbReference>
<dbReference type="AlphaFoldDB" id="A0A6P8GSV6"/>
<dbReference type="GeneID" id="116224657"/>
<dbReference type="Proteomes" id="UP000515152">
    <property type="component" value="Chromosome 18"/>
</dbReference>
<dbReference type="CTD" id="406252"/>
<dbReference type="GO" id="GO:0008579">
    <property type="term" value="F:JUN kinase phosphatase activity"/>
    <property type="evidence" value="ECO:0007669"/>
    <property type="project" value="TreeGrafter"/>
</dbReference>
<dbReference type="InterPro" id="IPR016130">
    <property type="entry name" value="Tyr_Pase_AS"/>
</dbReference>
<comment type="catalytic activity">
    <reaction evidence="5">
        <text>O-phospho-L-threonyl-[protein] + H2O = L-threonyl-[protein] + phosphate</text>
        <dbReference type="Rhea" id="RHEA:47004"/>
        <dbReference type="Rhea" id="RHEA-COMP:11060"/>
        <dbReference type="Rhea" id="RHEA-COMP:11605"/>
        <dbReference type="ChEBI" id="CHEBI:15377"/>
        <dbReference type="ChEBI" id="CHEBI:30013"/>
        <dbReference type="ChEBI" id="CHEBI:43474"/>
        <dbReference type="ChEBI" id="CHEBI:61977"/>
        <dbReference type="EC" id="3.1.3.16"/>
    </reaction>
</comment>
<dbReference type="SMART" id="SM00195">
    <property type="entry name" value="DSPc"/>
    <property type="match status" value="1"/>
</dbReference>